<name>E4NVF2_HALBP</name>
<protein>
    <submittedName>
        <fullName evidence="1">Uncharacterized protein</fullName>
    </submittedName>
</protein>
<keyword evidence="2" id="KW-1185">Reference proteome</keyword>
<organism evidence="1 2">
    <name type="scientific">Halogeometricum borinquense (strain ATCC 700274 / DSM 11551 / JCM 10706 / KCTC 4070 / PR3)</name>
    <dbReference type="NCBI Taxonomy" id="469382"/>
    <lineage>
        <taxon>Archaea</taxon>
        <taxon>Methanobacteriati</taxon>
        <taxon>Methanobacteriota</taxon>
        <taxon>Stenosarchaea group</taxon>
        <taxon>Halobacteria</taxon>
        <taxon>Halobacteriales</taxon>
        <taxon>Haloferacaceae</taxon>
        <taxon>Halogeometricum</taxon>
    </lineage>
</organism>
<accession>E4NVF2</accession>
<reference evidence="2" key="1">
    <citation type="journal article" date="2009" name="Stand. Genomic Sci.">
        <title>Complete genome sequence of Halogeometricum borinquense type strain (PR3).</title>
        <authorList>
            <person name="Malfatti S."/>
            <person name="Tindall B.J."/>
            <person name="Schneider S."/>
            <person name="Fahnrich R."/>
            <person name="Lapidus A."/>
            <person name="Labuttii K."/>
            <person name="Copeland A."/>
            <person name="Glavina Del Rio T."/>
            <person name="Nolan M."/>
            <person name="Chen F."/>
            <person name="Lucas S."/>
            <person name="Tice H."/>
            <person name="Cheng J.F."/>
            <person name="Bruce D."/>
            <person name="Goodwin L."/>
            <person name="Pitluck S."/>
            <person name="Anderson I."/>
            <person name="Pati A."/>
            <person name="Ivanova N."/>
            <person name="Mavromatis K."/>
            <person name="Chen A."/>
            <person name="Palaniappan K."/>
            <person name="D'haeseleer P."/>
            <person name="Goker M."/>
            <person name="Bristow J."/>
            <person name="Eisen J.A."/>
            <person name="Markowitz V."/>
            <person name="Hugenholtz P."/>
            <person name="Kyrpides N.C."/>
            <person name="Klenk H.P."/>
            <person name="Chain P."/>
        </authorList>
    </citation>
    <scope>NUCLEOTIDE SEQUENCE [LARGE SCALE GENOMIC DNA]</scope>
    <source>
        <strain evidence="2">ATCC 700274 / DSM 11551 / JCM 10706 / KCTC 4070 / PR3</strain>
        <plasmid evidence="2">pHBOR02</plasmid>
    </source>
</reference>
<dbReference type="EMBL" id="CP001692">
    <property type="protein sequence ID" value="ADQ68836.1"/>
    <property type="molecule type" value="Genomic_DNA"/>
</dbReference>
<dbReference type="HOGENOM" id="CLU_3371292_0_0_2"/>
<gene>
    <name evidence="1" type="ordered locus">Hbor_33110</name>
</gene>
<dbReference type="AlphaFoldDB" id="E4NVF2"/>
<evidence type="ECO:0000313" key="2">
    <source>
        <dbReference type="Proteomes" id="UP000006663"/>
    </source>
</evidence>
<proteinExistence type="predicted"/>
<geneLocation type="plasmid" evidence="1 2">
    <name>pHBOR02</name>
</geneLocation>
<dbReference type="KEGG" id="hbo:Hbor_33110"/>
<sequence length="34" mass="3677">MVTGFSGRAADRVRLSHEVDSLTGEWSEATVQLA</sequence>
<dbReference type="Proteomes" id="UP000006663">
    <property type="component" value="Plasmid pHBOR02"/>
</dbReference>
<keyword evidence="1" id="KW-0614">Plasmid</keyword>
<evidence type="ECO:0000313" key="1">
    <source>
        <dbReference type="EMBL" id="ADQ68836.1"/>
    </source>
</evidence>